<dbReference type="SUPFAM" id="SSF51161">
    <property type="entry name" value="Trimeric LpxA-like enzymes"/>
    <property type="match status" value="1"/>
</dbReference>
<keyword evidence="3" id="KW-0677">Repeat</keyword>
<protein>
    <recommendedName>
        <fullName evidence="5">Acetyltransferase</fullName>
        <ecNumber evidence="5">2.3.1.-</ecNumber>
    </recommendedName>
</protein>
<organism evidence="7 8">
    <name type="scientific">Limosilactobacillus fermentum</name>
    <name type="common">Lactobacillus fermentum</name>
    <dbReference type="NCBI Taxonomy" id="1613"/>
    <lineage>
        <taxon>Bacteria</taxon>
        <taxon>Bacillati</taxon>
        <taxon>Bacillota</taxon>
        <taxon>Bacilli</taxon>
        <taxon>Lactobacillales</taxon>
        <taxon>Lactobacillaceae</taxon>
        <taxon>Limosilactobacillus</taxon>
    </lineage>
</organism>
<evidence type="ECO:0000256" key="2">
    <source>
        <dbReference type="ARBA" id="ARBA00022679"/>
    </source>
</evidence>
<dbReference type="Proteomes" id="UP000653631">
    <property type="component" value="Unassembled WGS sequence"/>
</dbReference>
<evidence type="ECO:0000256" key="5">
    <source>
        <dbReference type="RuleBase" id="RU367021"/>
    </source>
</evidence>
<dbReference type="Pfam" id="PF12464">
    <property type="entry name" value="Mac"/>
    <property type="match status" value="1"/>
</dbReference>
<dbReference type="PROSITE" id="PS00101">
    <property type="entry name" value="HEXAPEP_TRANSFERASES"/>
    <property type="match status" value="1"/>
</dbReference>
<evidence type="ECO:0000313" key="8">
    <source>
        <dbReference type="Proteomes" id="UP000653631"/>
    </source>
</evidence>
<evidence type="ECO:0000256" key="3">
    <source>
        <dbReference type="ARBA" id="ARBA00022737"/>
    </source>
</evidence>
<accession>A0ABD0AIN8</accession>
<dbReference type="InterPro" id="IPR024688">
    <property type="entry name" value="Mac_dom"/>
</dbReference>
<keyword evidence="4 5" id="KW-0012">Acyltransferase</keyword>
<reference evidence="7 8" key="1">
    <citation type="submission" date="2021-01" db="EMBL/GenBank/DDBJ databases">
        <title>Development of a method for detection of lactic acid bacteria that cause putrefactive shochu mash.</title>
        <authorList>
            <person name="Takashita H."/>
            <person name="Fujihara E."/>
            <person name="Takayama K."/>
            <person name="Yamamoto H."/>
            <person name="Mizutani M."/>
            <person name="Kajiwara Y."/>
        </authorList>
    </citation>
    <scope>NUCLEOTIDE SEQUENCE [LARGE SCALE GENOMIC DNA]</scope>
    <source>
        <strain evidence="7 8">01-B1</strain>
    </source>
</reference>
<keyword evidence="2 5" id="KW-0808">Transferase</keyword>
<dbReference type="PANTHER" id="PTHR43017">
    <property type="entry name" value="GALACTOSIDE O-ACETYLTRANSFERASE"/>
    <property type="match status" value="1"/>
</dbReference>
<evidence type="ECO:0000313" key="7">
    <source>
        <dbReference type="EMBL" id="GIC71247.1"/>
    </source>
</evidence>
<dbReference type="EMBL" id="BOLH01000002">
    <property type="protein sequence ID" value="GIC71247.1"/>
    <property type="molecule type" value="Genomic_DNA"/>
</dbReference>
<dbReference type="PANTHER" id="PTHR43017:SF1">
    <property type="entry name" value="ACETYLTRANSFERASE YJL218W-RELATED"/>
    <property type="match status" value="1"/>
</dbReference>
<feature type="domain" description="Maltose/galactoside acetyltransferase" evidence="6">
    <location>
        <begin position="13"/>
        <end position="67"/>
    </location>
</feature>
<proteinExistence type="inferred from homology"/>
<dbReference type="InterPro" id="IPR001451">
    <property type="entry name" value="Hexapep"/>
</dbReference>
<dbReference type="Pfam" id="PF00132">
    <property type="entry name" value="Hexapep"/>
    <property type="match status" value="1"/>
</dbReference>
<dbReference type="Gene3D" id="2.160.10.10">
    <property type="entry name" value="Hexapeptide repeat proteins"/>
    <property type="match status" value="1"/>
</dbReference>
<dbReference type="SMART" id="SM01266">
    <property type="entry name" value="Mac"/>
    <property type="match status" value="1"/>
</dbReference>
<sequence>MSEEVKIDAKRVQAITNTGQAYDDVDPLVEAARNHAIKECRRYNFLVNSQNKYDYSILKGLFNKMGEENYIEPNFMCELGLNISLGSNVYINHDMVILDCNEVTIGDLVYIGPKVGLYCANHAEDPVEQANHQVYAKPIHISDNVWLGGGVSVLPGVTIGENSIIGAGSVITKDIPANVIAAGNPCRVIRMIQKKG</sequence>
<name>A0ABD0AIN8_LIMFE</name>
<evidence type="ECO:0000256" key="1">
    <source>
        <dbReference type="ARBA" id="ARBA00007274"/>
    </source>
</evidence>
<dbReference type="GO" id="GO:0016407">
    <property type="term" value="F:acetyltransferase activity"/>
    <property type="evidence" value="ECO:0007669"/>
    <property type="project" value="UniProtKB-UniRule"/>
</dbReference>
<dbReference type="AlphaFoldDB" id="A0ABD0AIN8"/>
<dbReference type="FunFam" id="2.160.10.10:FF:000025">
    <property type="entry name" value="Hexapeptide-repeat containing-acetyltransferase"/>
    <property type="match status" value="1"/>
</dbReference>
<comment type="caution">
    <text evidence="7">The sequence shown here is derived from an EMBL/GenBank/DDBJ whole genome shotgun (WGS) entry which is preliminary data.</text>
</comment>
<dbReference type="InterPro" id="IPR011004">
    <property type="entry name" value="Trimer_LpxA-like_sf"/>
</dbReference>
<evidence type="ECO:0000259" key="6">
    <source>
        <dbReference type="SMART" id="SM01266"/>
    </source>
</evidence>
<gene>
    <name evidence="7" type="primary">yncA</name>
    <name evidence="7" type="ORF">LF01B1_02620</name>
</gene>
<evidence type="ECO:0000256" key="4">
    <source>
        <dbReference type="ARBA" id="ARBA00023315"/>
    </source>
</evidence>
<dbReference type="RefSeq" id="WP_057194339.1">
    <property type="nucleotide sequence ID" value="NZ_BOLH01000002.1"/>
</dbReference>
<dbReference type="EC" id="2.3.1.-" evidence="5"/>
<dbReference type="CDD" id="cd03357">
    <property type="entry name" value="LbH_MAT_GAT"/>
    <property type="match status" value="1"/>
</dbReference>
<dbReference type="InterPro" id="IPR018357">
    <property type="entry name" value="Hexapep_transf_CS"/>
</dbReference>
<comment type="similarity">
    <text evidence="1 5">Belongs to the transferase hexapeptide repeat family.</text>
</comment>
<dbReference type="InterPro" id="IPR039369">
    <property type="entry name" value="LacA-like"/>
</dbReference>